<name>K2K3H4_9GAMM</name>
<keyword evidence="3" id="KW-1185">Reference proteome</keyword>
<protein>
    <submittedName>
        <fullName evidence="2">Uncharacterized protein</fullName>
    </submittedName>
</protein>
<keyword evidence="1" id="KW-0812">Transmembrane</keyword>
<sequence>MTTFKRVTAKVLAVLLILLLALAWLLAAVLVSNSQALTRFQEGLLFSGLLVMPLCLVLVLLGFFKGRRPGANWRYGLPLAAVLCYGGQLWWLWP</sequence>
<evidence type="ECO:0000313" key="2">
    <source>
        <dbReference type="EMBL" id="EKE77509.1"/>
    </source>
</evidence>
<dbReference type="EMBL" id="AMRI01000002">
    <property type="protein sequence ID" value="EKE77509.1"/>
    <property type="molecule type" value="Genomic_DNA"/>
</dbReference>
<evidence type="ECO:0000256" key="1">
    <source>
        <dbReference type="SAM" id="Phobius"/>
    </source>
</evidence>
<organism evidence="2 3">
    <name type="scientific">Gallaecimonas xiamenensis 3-C-1</name>
    <dbReference type="NCBI Taxonomy" id="745411"/>
    <lineage>
        <taxon>Bacteria</taxon>
        <taxon>Pseudomonadati</taxon>
        <taxon>Pseudomonadota</taxon>
        <taxon>Gammaproteobacteria</taxon>
        <taxon>Enterobacterales</taxon>
        <taxon>Gallaecimonadaceae</taxon>
        <taxon>Gallaecimonas</taxon>
    </lineage>
</organism>
<keyword evidence="1" id="KW-0472">Membrane</keyword>
<dbReference type="STRING" id="745411.B3C1_01820"/>
<evidence type="ECO:0000313" key="3">
    <source>
        <dbReference type="Proteomes" id="UP000006755"/>
    </source>
</evidence>
<dbReference type="Proteomes" id="UP000006755">
    <property type="component" value="Unassembled WGS sequence"/>
</dbReference>
<proteinExistence type="predicted"/>
<feature type="transmembrane region" description="Helical" evidence="1">
    <location>
        <begin position="75"/>
        <end position="93"/>
    </location>
</feature>
<dbReference type="RefSeq" id="WP_008482510.1">
    <property type="nucleotide sequence ID" value="NZ_AMRI01000002.1"/>
</dbReference>
<gene>
    <name evidence="2" type="ORF">B3C1_01820</name>
</gene>
<accession>K2K3H4</accession>
<comment type="caution">
    <text evidence="2">The sequence shown here is derived from an EMBL/GenBank/DDBJ whole genome shotgun (WGS) entry which is preliminary data.</text>
</comment>
<feature type="transmembrane region" description="Helical" evidence="1">
    <location>
        <begin position="44"/>
        <end position="63"/>
    </location>
</feature>
<reference evidence="2 3" key="1">
    <citation type="journal article" date="2012" name="J. Bacteriol.">
        <title>Genome Sequence of Gallaecimonas xiamenensis Type Strain 3-C-1.</title>
        <authorList>
            <person name="Lai Q."/>
            <person name="Wang L."/>
            <person name="Wang W."/>
            <person name="Shao Z."/>
        </authorList>
    </citation>
    <scope>NUCLEOTIDE SEQUENCE [LARGE SCALE GENOMIC DNA]</scope>
    <source>
        <strain evidence="2 3">3-C-1</strain>
    </source>
</reference>
<keyword evidence="1" id="KW-1133">Transmembrane helix</keyword>
<dbReference type="AlphaFoldDB" id="K2K3H4"/>